<evidence type="ECO:0000313" key="1">
    <source>
        <dbReference type="EMBL" id="ELA47983.1"/>
    </source>
</evidence>
<name>L2GXH6_VAVCU</name>
<evidence type="ECO:0000313" key="2">
    <source>
        <dbReference type="Proteomes" id="UP000011081"/>
    </source>
</evidence>
<dbReference type="Proteomes" id="UP000011081">
    <property type="component" value="Unassembled WGS sequence"/>
</dbReference>
<proteinExistence type="predicted"/>
<dbReference type="EMBL" id="GL877409">
    <property type="protein sequence ID" value="ELA47983.1"/>
    <property type="molecule type" value="Genomic_DNA"/>
</dbReference>
<dbReference type="OrthoDB" id="2188446at2759"/>
<organism evidence="1 2">
    <name type="scientific">Vavraia culicis (isolate floridensis)</name>
    <name type="common">Microsporidian parasite</name>
    <dbReference type="NCBI Taxonomy" id="948595"/>
    <lineage>
        <taxon>Eukaryota</taxon>
        <taxon>Fungi</taxon>
        <taxon>Fungi incertae sedis</taxon>
        <taxon>Microsporidia</taxon>
        <taxon>Pleistophoridae</taxon>
        <taxon>Vavraia</taxon>
    </lineage>
</organism>
<gene>
    <name evidence="1" type="ORF">VCUG_00566</name>
</gene>
<sequence length="358" mass="42647">MFRNAKIYDDPVQIIKTGRTIAKIRTDEQKTNIYTEFAMPSPVCDKKAILCASRTEAKNLYLGAYDSKRKIFVFRRVAGIYEPKACYDRDAEDDNLKEYDVMTGRSFFDCVNEDMNAEDENESVNEKNGVLMDYFYLYKMLKRLVVVNTREFVDAASYNSRIDKMTIITFLNDNTIKFKGRKILDHSFYDEYLRDKRRRMLEAYDTVDADKMRELLGDSFFLYEELHVGRNYTYKLRGYDEKVEEQEPPVQSDYKSELIDITMEKYKMVSIDDIMKNTPLSYHQVKQVLARRNYVKLCNEKYAPLHGEHQPVRNQVLDILKQRDKIKKKELTYDDESHFKTVIKEFCTFERGVWQLRR</sequence>
<dbReference type="GeneID" id="19878453"/>
<keyword evidence="2" id="KW-1185">Reference proteome</keyword>
<dbReference type="AlphaFoldDB" id="L2GXH6"/>
<protein>
    <submittedName>
        <fullName evidence="1">Uncharacterized protein</fullName>
    </submittedName>
</protein>
<reference evidence="2" key="1">
    <citation type="submission" date="2011-03" db="EMBL/GenBank/DDBJ databases">
        <title>The genome sequence of Vavraia culicis strain floridensis.</title>
        <authorList>
            <consortium name="The Broad Institute Genome Sequencing Platform"/>
            <person name="Cuomo C."/>
            <person name="Becnel J."/>
            <person name="Sanscrainte N."/>
            <person name="Young S.K."/>
            <person name="Zeng Q."/>
            <person name="Gargeya S."/>
            <person name="Fitzgerald M."/>
            <person name="Haas B."/>
            <person name="Abouelleil A."/>
            <person name="Alvarado L."/>
            <person name="Arachchi H.M."/>
            <person name="Berlin A."/>
            <person name="Chapman S.B."/>
            <person name="Gearin G."/>
            <person name="Goldberg J."/>
            <person name="Griggs A."/>
            <person name="Gujja S."/>
            <person name="Hansen M."/>
            <person name="Heiman D."/>
            <person name="Howarth C."/>
            <person name="Larimer J."/>
            <person name="Lui A."/>
            <person name="MacDonald P.J.P."/>
            <person name="McCowen C."/>
            <person name="Montmayeur A."/>
            <person name="Murphy C."/>
            <person name="Neiman D."/>
            <person name="Pearson M."/>
            <person name="Priest M."/>
            <person name="Roberts A."/>
            <person name="Saif S."/>
            <person name="Shea T."/>
            <person name="Sisk P."/>
            <person name="Stolte C."/>
            <person name="Sykes S."/>
            <person name="Wortman J."/>
            <person name="Nusbaum C."/>
            <person name="Birren B."/>
        </authorList>
    </citation>
    <scope>NUCLEOTIDE SEQUENCE [LARGE SCALE GENOMIC DNA]</scope>
    <source>
        <strain evidence="2">floridensis</strain>
    </source>
</reference>
<accession>L2GXH6</accession>
<dbReference type="RefSeq" id="XP_008073586.1">
    <property type="nucleotide sequence ID" value="XM_008075395.1"/>
</dbReference>
<dbReference type="HOGENOM" id="CLU_774337_0_0_1"/>
<dbReference type="VEuPathDB" id="MicrosporidiaDB:VCUG_00566"/>
<dbReference type="InParanoid" id="L2GXH6"/>